<accession>A0ABW6SXZ3</accession>
<feature type="signal peptide" evidence="1">
    <location>
        <begin position="1"/>
        <end position="23"/>
    </location>
</feature>
<name>A0ABW6SXZ3_9ACTN</name>
<feature type="chain" id="PRO_5045223062" evidence="1">
    <location>
        <begin position="24"/>
        <end position="115"/>
    </location>
</feature>
<evidence type="ECO:0000256" key="1">
    <source>
        <dbReference type="SAM" id="SignalP"/>
    </source>
</evidence>
<keyword evidence="1" id="KW-0732">Signal</keyword>
<evidence type="ECO:0000313" key="2">
    <source>
        <dbReference type="EMBL" id="MFF3669880.1"/>
    </source>
</evidence>
<dbReference type="RefSeq" id="WP_387416155.1">
    <property type="nucleotide sequence ID" value="NZ_JBIASD010000025.1"/>
</dbReference>
<protein>
    <submittedName>
        <fullName evidence="2">Uncharacterized protein</fullName>
    </submittedName>
</protein>
<dbReference type="EMBL" id="JBIASD010000025">
    <property type="protein sequence ID" value="MFF3669880.1"/>
    <property type="molecule type" value="Genomic_DNA"/>
</dbReference>
<evidence type="ECO:0000313" key="3">
    <source>
        <dbReference type="Proteomes" id="UP001602013"/>
    </source>
</evidence>
<organism evidence="2 3">
    <name type="scientific">Microtetraspora malaysiensis</name>
    <dbReference type="NCBI Taxonomy" id="161358"/>
    <lineage>
        <taxon>Bacteria</taxon>
        <taxon>Bacillati</taxon>
        <taxon>Actinomycetota</taxon>
        <taxon>Actinomycetes</taxon>
        <taxon>Streptosporangiales</taxon>
        <taxon>Streptosporangiaceae</taxon>
        <taxon>Microtetraspora</taxon>
    </lineage>
</organism>
<proteinExistence type="predicted"/>
<gene>
    <name evidence="2" type="ORF">ACFYXI_30260</name>
</gene>
<dbReference type="Proteomes" id="UP001602013">
    <property type="component" value="Unassembled WGS sequence"/>
</dbReference>
<keyword evidence="3" id="KW-1185">Reference proteome</keyword>
<reference evidence="2 3" key="1">
    <citation type="submission" date="2024-10" db="EMBL/GenBank/DDBJ databases">
        <title>The Natural Products Discovery Center: Release of the First 8490 Sequenced Strains for Exploring Actinobacteria Biosynthetic Diversity.</title>
        <authorList>
            <person name="Kalkreuter E."/>
            <person name="Kautsar S.A."/>
            <person name="Yang D."/>
            <person name="Bader C.D."/>
            <person name="Teijaro C.N."/>
            <person name="Fluegel L."/>
            <person name="Davis C.M."/>
            <person name="Simpson J.R."/>
            <person name="Lauterbach L."/>
            <person name="Steele A.D."/>
            <person name="Gui C."/>
            <person name="Meng S."/>
            <person name="Li G."/>
            <person name="Viehrig K."/>
            <person name="Ye F."/>
            <person name="Su P."/>
            <person name="Kiefer A.F."/>
            <person name="Nichols A."/>
            <person name="Cepeda A.J."/>
            <person name="Yan W."/>
            <person name="Fan B."/>
            <person name="Jiang Y."/>
            <person name="Adhikari A."/>
            <person name="Zheng C.-J."/>
            <person name="Schuster L."/>
            <person name="Cowan T.M."/>
            <person name="Smanski M.J."/>
            <person name="Chevrette M.G."/>
            <person name="De Carvalho L.P.S."/>
            <person name="Shen B."/>
        </authorList>
    </citation>
    <scope>NUCLEOTIDE SEQUENCE [LARGE SCALE GENOMIC DNA]</scope>
    <source>
        <strain evidence="2 3">NPDC002173</strain>
    </source>
</reference>
<comment type="caution">
    <text evidence="2">The sequence shown here is derived from an EMBL/GenBank/DDBJ whole genome shotgun (WGS) entry which is preliminary data.</text>
</comment>
<sequence>MRKPITVLTTLLLLLAMTATASASGNGWRSDSPAGSVKVSSDRKHITVCDLEDDTTEVWAEYATSFLLMHTVKAEKAGGFECGEDSVFFGYITVFKLCFRYNQVAKQCNRSVWIK</sequence>